<evidence type="ECO:0000313" key="4">
    <source>
        <dbReference type="Proteomes" id="UP000002748"/>
    </source>
</evidence>
<dbReference type="GO" id="GO:0016491">
    <property type="term" value="F:oxidoreductase activity"/>
    <property type="evidence" value="ECO:0007669"/>
    <property type="project" value="InterPro"/>
</dbReference>
<name>J6F5W8_TRIAS</name>
<dbReference type="HOGENOM" id="CLU_042688_3_1_1"/>
<evidence type="ECO:0008006" key="5">
    <source>
        <dbReference type="Google" id="ProtNLM"/>
    </source>
</evidence>
<dbReference type="EMBL" id="ALBS01000096">
    <property type="protein sequence ID" value="EJT50697.1"/>
    <property type="molecule type" value="Genomic_DNA"/>
</dbReference>
<dbReference type="RefSeq" id="XP_014181871.1">
    <property type="nucleotide sequence ID" value="XM_014326396.1"/>
</dbReference>
<evidence type="ECO:0000256" key="2">
    <source>
        <dbReference type="SAM" id="MobiDB-lite"/>
    </source>
</evidence>
<dbReference type="AlphaFoldDB" id="J6F5W8"/>
<organism evidence="3 4">
    <name type="scientific">Trichosporon asahii var. asahii (strain ATCC 90039 / CBS 2479 / JCM 2466 / KCTC 7840 / NBRC 103889/ NCYC 2677 / UAMH 7654)</name>
    <name type="common">Yeast</name>
    <dbReference type="NCBI Taxonomy" id="1186058"/>
    <lineage>
        <taxon>Eukaryota</taxon>
        <taxon>Fungi</taxon>
        <taxon>Dikarya</taxon>
        <taxon>Basidiomycota</taxon>
        <taxon>Agaricomycotina</taxon>
        <taxon>Tremellomycetes</taxon>
        <taxon>Trichosporonales</taxon>
        <taxon>Trichosporonaceae</taxon>
        <taxon>Trichosporon</taxon>
    </lineage>
</organism>
<evidence type="ECO:0000313" key="3">
    <source>
        <dbReference type="EMBL" id="EJT50697.1"/>
    </source>
</evidence>
<gene>
    <name evidence="3" type="ORF">A1Q1_08249</name>
</gene>
<dbReference type="InterPro" id="IPR044053">
    <property type="entry name" value="AsaB-like"/>
</dbReference>
<dbReference type="NCBIfam" id="NF041278">
    <property type="entry name" value="CmcJ_NvfI_EfuI"/>
    <property type="match status" value="1"/>
</dbReference>
<dbReference type="KEGG" id="tasa:A1Q1_08249"/>
<evidence type="ECO:0000256" key="1">
    <source>
        <dbReference type="ARBA" id="ARBA00023604"/>
    </source>
</evidence>
<proteinExistence type="inferred from homology"/>
<dbReference type="PANTHER" id="PTHR34598:SF4">
    <property type="entry name" value="7ALPHA-CEPHEM-METHOXYLASE P8 CHAIN RELATED PROTEIN"/>
    <property type="match status" value="1"/>
</dbReference>
<protein>
    <recommendedName>
        <fullName evidence="5">Methyltransferase</fullName>
    </recommendedName>
</protein>
<dbReference type="PANTHER" id="PTHR34598">
    <property type="entry name" value="BLL6449 PROTEIN"/>
    <property type="match status" value="1"/>
</dbReference>
<sequence length="303" mass="33685">MSTSTSAGETKGVFNYLDPASLSSGEKPWSKADTQAFKSFSELPVSYAVHDIRASPELSNPDLAGFSFHSSPSSVPIDEVLSSGLAEGTQTRKDYYAEIEAAIKRQLGAKDVVIWDHTMRVRDPSSARQPVQSVHVDQTPSAALRRMKQHAPQFAADVENGRRFQLINVWRPLGPALDHPLGLLDARSVAPEDLIAVDLLYPKVYERGKEVLPSPESLRSREGYEPRGETYRVVPKEGHKWWYVKDMKSDEVVFIKCYDSEGETEPNGRKGVATSSPHSAFEDPAVQNPPPRKSVEVRCLVFY</sequence>
<dbReference type="GeneID" id="25991761"/>
<accession>J6F5W8</accession>
<dbReference type="Proteomes" id="UP000002748">
    <property type="component" value="Unassembled WGS sequence"/>
</dbReference>
<dbReference type="VEuPathDB" id="FungiDB:A1Q1_08249"/>
<feature type="region of interest" description="Disordered" evidence="2">
    <location>
        <begin position="261"/>
        <end position="291"/>
    </location>
</feature>
<reference evidence="3 4" key="1">
    <citation type="journal article" date="2012" name="Eukaryot. Cell">
        <title>Draft genome sequence of CBS 2479, the standard type strain of Trichosporon asahii.</title>
        <authorList>
            <person name="Yang R.Y."/>
            <person name="Li H.T."/>
            <person name="Zhu H."/>
            <person name="Zhou G.P."/>
            <person name="Wang M."/>
            <person name="Wang L."/>
        </authorList>
    </citation>
    <scope>NUCLEOTIDE SEQUENCE [LARGE SCALE GENOMIC DNA]</scope>
    <source>
        <strain evidence="4">ATCC 90039 / CBS 2479 / JCM 2466 / KCTC 7840 / NCYC 2677 / UAMH 7654</strain>
    </source>
</reference>
<dbReference type="OrthoDB" id="412788at2759"/>
<comment type="caution">
    <text evidence="3">The sequence shown here is derived from an EMBL/GenBank/DDBJ whole genome shotgun (WGS) entry which is preliminary data.</text>
</comment>
<comment type="similarity">
    <text evidence="1">Belongs to the asaB hydroxylase/desaturase family.</text>
</comment>